<comment type="subcellular location">
    <subcellularLocation>
        <location evidence="1">Golgi apparatus membrane</location>
        <topology evidence="1">Single-pass type II membrane protein</topology>
    </subcellularLocation>
</comment>
<keyword evidence="3" id="KW-0328">Glycosyltransferase</keyword>
<feature type="domain" description="Exostosin GT47" evidence="6">
    <location>
        <begin position="14"/>
        <end position="88"/>
    </location>
</feature>
<sequence length="211" mass="24509">MAVIFVDHSSYRQKMTTTTIESSPWHPNDFAIPYQTYFHQSSDAQVREWQGRMRRQRRRSLFCFVGAPRPNMEDSVRGEIMAQCGETNKRRSTFDSILAGCIPVFFSPASAYMQYLWHLPMDFGAYSVLIPEGDVKTHKVSIGSVLSRIPASRVAVRREKVIKLIPNVIYTDHRSRLEKTQDTFDLVIRGVVHKVDALRREMKEWSIELIR</sequence>
<dbReference type="EMBL" id="BKCP01006737">
    <property type="protein sequence ID" value="GER43837.1"/>
    <property type="molecule type" value="Genomic_DNA"/>
</dbReference>
<accession>A0A5A7QHF6</accession>
<evidence type="ECO:0000256" key="2">
    <source>
        <dbReference type="ARBA" id="ARBA00010271"/>
    </source>
</evidence>
<dbReference type="InterPro" id="IPR004263">
    <property type="entry name" value="Exostosin"/>
</dbReference>
<evidence type="ECO:0000259" key="6">
    <source>
        <dbReference type="Pfam" id="PF03016"/>
    </source>
</evidence>
<evidence type="ECO:0000313" key="7">
    <source>
        <dbReference type="EMBL" id="GER43837.1"/>
    </source>
</evidence>
<dbReference type="GO" id="GO:0016757">
    <property type="term" value="F:glycosyltransferase activity"/>
    <property type="evidence" value="ECO:0007669"/>
    <property type="project" value="UniProtKB-KW"/>
</dbReference>
<dbReference type="OrthoDB" id="1924787at2759"/>
<keyword evidence="8" id="KW-1185">Reference proteome</keyword>
<keyword evidence="3" id="KW-0808">Transferase</keyword>
<keyword evidence="4" id="KW-0812">Transmembrane</keyword>
<dbReference type="PANTHER" id="PTHR11062:SF282">
    <property type="entry name" value="XYLOGLUCAN GALACTOSYLTRANSFERASE GT11-RELATED"/>
    <property type="match status" value="1"/>
</dbReference>
<reference evidence="8" key="1">
    <citation type="journal article" date="2019" name="Curr. Biol.">
        <title>Genome Sequence of Striga asiatica Provides Insight into the Evolution of Plant Parasitism.</title>
        <authorList>
            <person name="Yoshida S."/>
            <person name="Kim S."/>
            <person name="Wafula E.K."/>
            <person name="Tanskanen J."/>
            <person name="Kim Y.M."/>
            <person name="Honaas L."/>
            <person name="Yang Z."/>
            <person name="Spallek T."/>
            <person name="Conn C.E."/>
            <person name="Ichihashi Y."/>
            <person name="Cheong K."/>
            <person name="Cui S."/>
            <person name="Der J.P."/>
            <person name="Gundlach H."/>
            <person name="Jiao Y."/>
            <person name="Hori C."/>
            <person name="Ishida J.K."/>
            <person name="Kasahara H."/>
            <person name="Kiba T."/>
            <person name="Kim M.S."/>
            <person name="Koo N."/>
            <person name="Laohavisit A."/>
            <person name="Lee Y.H."/>
            <person name="Lumba S."/>
            <person name="McCourt P."/>
            <person name="Mortimer J.C."/>
            <person name="Mutuku J.M."/>
            <person name="Nomura T."/>
            <person name="Sasaki-Sekimoto Y."/>
            <person name="Seto Y."/>
            <person name="Wang Y."/>
            <person name="Wakatake T."/>
            <person name="Sakakibara H."/>
            <person name="Demura T."/>
            <person name="Yamaguchi S."/>
            <person name="Yoneyama K."/>
            <person name="Manabe R.I."/>
            <person name="Nelson D.C."/>
            <person name="Schulman A.H."/>
            <person name="Timko M.P."/>
            <person name="dePamphilis C.W."/>
            <person name="Choi D."/>
            <person name="Shirasu K."/>
        </authorList>
    </citation>
    <scope>NUCLEOTIDE SEQUENCE [LARGE SCALE GENOMIC DNA]</scope>
    <source>
        <strain evidence="8">cv. UVA1</strain>
    </source>
</reference>
<evidence type="ECO:0000256" key="1">
    <source>
        <dbReference type="ARBA" id="ARBA00004323"/>
    </source>
</evidence>
<comment type="caution">
    <text evidence="7">The sequence shown here is derived from an EMBL/GenBank/DDBJ whole genome shotgun (WGS) entry which is preliminary data.</text>
</comment>
<dbReference type="GO" id="GO:0000139">
    <property type="term" value="C:Golgi membrane"/>
    <property type="evidence" value="ECO:0007669"/>
    <property type="project" value="UniProtKB-SubCell"/>
</dbReference>
<dbReference type="Pfam" id="PF03016">
    <property type="entry name" value="Exostosin_GT47"/>
    <property type="match status" value="1"/>
</dbReference>
<evidence type="ECO:0000313" key="8">
    <source>
        <dbReference type="Proteomes" id="UP000325081"/>
    </source>
</evidence>
<keyword evidence="4" id="KW-0735">Signal-anchor</keyword>
<gene>
    <name evidence="7" type="ORF">STAS_20707</name>
</gene>
<dbReference type="Proteomes" id="UP000325081">
    <property type="component" value="Unassembled WGS sequence"/>
</dbReference>
<dbReference type="PANTHER" id="PTHR11062">
    <property type="entry name" value="EXOSTOSIN HEPARAN SULFATE GLYCOSYLTRANSFERASE -RELATED"/>
    <property type="match status" value="1"/>
</dbReference>
<dbReference type="AlphaFoldDB" id="A0A5A7QHF6"/>
<protein>
    <submittedName>
        <fullName evidence="7">Exostosin family protein</fullName>
    </submittedName>
</protein>
<keyword evidence="5" id="KW-0333">Golgi apparatus</keyword>
<organism evidence="7 8">
    <name type="scientific">Striga asiatica</name>
    <name type="common">Asiatic witchweed</name>
    <name type="synonym">Buchnera asiatica</name>
    <dbReference type="NCBI Taxonomy" id="4170"/>
    <lineage>
        <taxon>Eukaryota</taxon>
        <taxon>Viridiplantae</taxon>
        <taxon>Streptophyta</taxon>
        <taxon>Embryophyta</taxon>
        <taxon>Tracheophyta</taxon>
        <taxon>Spermatophyta</taxon>
        <taxon>Magnoliopsida</taxon>
        <taxon>eudicotyledons</taxon>
        <taxon>Gunneridae</taxon>
        <taxon>Pentapetalae</taxon>
        <taxon>asterids</taxon>
        <taxon>lamiids</taxon>
        <taxon>Lamiales</taxon>
        <taxon>Orobanchaceae</taxon>
        <taxon>Buchnereae</taxon>
        <taxon>Striga</taxon>
    </lineage>
</organism>
<evidence type="ECO:0000256" key="5">
    <source>
        <dbReference type="ARBA" id="ARBA00023034"/>
    </source>
</evidence>
<name>A0A5A7QHF6_STRAF</name>
<dbReference type="InterPro" id="IPR040911">
    <property type="entry name" value="Exostosin_GT47"/>
</dbReference>
<proteinExistence type="inferred from homology"/>
<evidence type="ECO:0000256" key="4">
    <source>
        <dbReference type="ARBA" id="ARBA00022968"/>
    </source>
</evidence>
<evidence type="ECO:0000256" key="3">
    <source>
        <dbReference type="ARBA" id="ARBA00022676"/>
    </source>
</evidence>
<comment type="similarity">
    <text evidence="2">Belongs to the glycosyltransferase 47 family.</text>
</comment>